<dbReference type="GO" id="GO:0016491">
    <property type="term" value="F:oxidoreductase activity"/>
    <property type="evidence" value="ECO:0007669"/>
    <property type="project" value="UniProtKB-KW"/>
</dbReference>
<keyword evidence="5" id="KW-0949">S-adenosyl-L-methionine</keyword>
<dbReference type="PANTHER" id="PTHR30352">
    <property type="entry name" value="PYRUVATE FORMATE-LYASE-ACTIVATING ENZYME"/>
    <property type="match status" value="1"/>
</dbReference>
<dbReference type="PANTHER" id="PTHR30352:SF13">
    <property type="entry name" value="GLYCYL-RADICAL ENZYME ACTIVATING ENZYME YJJW-RELATED"/>
    <property type="match status" value="1"/>
</dbReference>
<keyword evidence="7" id="KW-0560">Oxidoreductase</keyword>
<dbReference type="CDD" id="cd01335">
    <property type="entry name" value="Radical_SAM"/>
    <property type="match status" value="1"/>
</dbReference>
<dbReference type="InterPro" id="IPR012840">
    <property type="entry name" value="NrdG2"/>
</dbReference>
<accession>A0A1V1PHZ8</accession>
<keyword evidence="6" id="KW-0479">Metal-binding</keyword>
<dbReference type="InterPro" id="IPR034457">
    <property type="entry name" value="Organic_radical-activating"/>
</dbReference>
<evidence type="ECO:0000313" key="11">
    <source>
        <dbReference type="EMBL" id="ETR74532.1"/>
    </source>
</evidence>
<gene>
    <name evidence="11" type="ORF">OMM_00117</name>
</gene>
<comment type="caution">
    <text evidence="11">The sequence shown here is derived from an EMBL/GenBank/DDBJ whole genome shotgun (WGS) entry which is preliminary data.</text>
</comment>
<dbReference type="AlphaFoldDB" id="A0A1V1PHZ8"/>
<comment type="similarity">
    <text evidence="2">Belongs to the organic radical-activating enzymes family.</text>
</comment>
<dbReference type="GO" id="GO:0046872">
    <property type="term" value="F:metal ion binding"/>
    <property type="evidence" value="ECO:0007669"/>
    <property type="project" value="UniProtKB-KW"/>
</dbReference>
<dbReference type="Gene3D" id="3.20.20.70">
    <property type="entry name" value="Aldolase class I"/>
    <property type="match status" value="1"/>
</dbReference>
<feature type="domain" description="Radical SAM core" evidence="10">
    <location>
        <begin position="13"/>
        <end position="240"/>
    </location>
</feature>
<evidence type="ECO:0000256" key="8">
    <source>
        <dbReference type="ARBA" id="ARBA00023004"/>
    </source>
</evidence>
<protein>
    <submittedName>
        <fullName evidence="11">Anaerobic ribonucleoside-triphosphate reductase activating protein</fullName>
    </submittedName>
</protein>
<dbReference type="PROSITE" id="PS01087">
    <property type="entry name" value="RADICAL_ACTIVATING"/>
    <property type="match status" value="1"/>
</dbReference>
<evidence type="ECO:0000259" key="10">
    <source>
        <dbReference type="PROSITE" id="PS51918"/>
    </source>
</evidence>
<evidence type="ECO:0000256" key="9">
    <source>
        <dbReference type="ARBA" id="ARBA00023014"/>
    </source>
</evidence>
<evidence type="ECO:0000256" key="7">
    <source>
        <dbReference type="ARBA" id="ARBA00023002"/>
    </source>
</evidence>
<dbReference type="NCBIfam" id="TIGR02495">
    <property type="entry name" value="NrdG2"/>
    <property type="match status" value="1"/>
</dbReference>
<dbReference type="InterPro" id="IPR013785">
    <property type="entry name" value="Aldolase_TIM"/>
</dbReference>
<evidence type="ECO:0000256" key="2">
    <source>
        <dbReference type="ARBA" id="ARBA00009777"/>
    </source>
</evidence>
<keyword evidence="4" id="KW-0004">4Fe-4S</keyword>
<keyword evidence="9" id="KW-0411">Iron-sulfur</keyword>
<organism evidence="11 12">
    <name type="scientific">Candidatus Magnetoglobus multicellularis str. Araruama</name>
    <dbReference type="NCBI Taxonomy" id="890399"/>
    <lineage>
        <taxon>Bacteria</taxon>
        <taxon>Pseudomonadati</taxon>
        <taxon>Thermodesulfobacteriota</taxon>
        <taxon>Desulfobacteria</taxon>
        <taxon>Desulfobacterales</taxon>
        <taxon>Desulfobacteraceae</taxon>
        <taxon>Candidatus Magnetoglobus</taxon>
    </lineage>
</organism>
<sequence length="240" mass="27635">MRFGGFIKNSLIDYPGKISSVVFFKGCNFRCPYCHNKELVFGQGHISSMSAPHSNMVDENIVFTFLERRKKLIDGVVLSGGEPTLTRSLKRICQKIKDIGYLIKIDTNGSYPSVLENLLYHKLIDYIAMDFKTSFDRYSRYVSKKVDLDAIKASIQLILDSDIDYEFRTTCARPIVDESVIHRMLPYAEGAQRYVLQKFVYSSEILDPDFFTNNNTTENDDMEAYQALIKPWVKECIIRA</sequence>
<dbReference type="InterPro" id="IPR058240">
    <property type="entry name" value="rSAM_sf"/>
</dbReference>
<evidence type="ECO:0000256" key="5">
    <source>
        <dbReference type="ARBA" id="ARBA00022691"/>
    </source>
</evidence>
<evidence type="ECO:0000256" key="4">
    <source>
        <dbReference type="ARBA" id="ARBA00022485"/>
    </source>
</evidence>
<dbReference type="EMBL" id="ATBP01000004">
    <property type="protein sequence ID" value="ETR74532.1"/>
    <property type="molecule type" value="Genomic_DNA"/>
</dbReference>
<reference evidence="12" key="1">
    <citation type="submission" date="2012-11" db="EMBL/GenBank/DDBJ databases">
        <authorList>
            <person name="Lucero-Rivera Y.E."/>
            <person name="Tovar-Ramirez D."/>
        </authorList>
    </citation>
    <scope>NUCLEOTIDE SEQUENCE [LARGE SCALE GENOMIC DNA]</scope>
    <source>
        <strain evidence="12">Araruama</strain>
    </source>
</reference>
<comment type="subunit">
    <text evidence="3">Monomer.</text>
</comment>
<dbReference type="SFLD" id="SFLDS00029">
    <property type="entry name" value="Radical_SAM"/>
    <property type="match status" value="1"/>
</dbReference>
<dbReference type="SUPFAM" id="SSF102114">
    <property type="entry name" value="Radical SAM enzymes"/>
    <property type="match status" value="1"/>
</dbReference>
<dbReference type="PROSITE" id="PS51918">
    <property type="entry name" value="RADICAL_SAM"/>
    <property type="match status" value="1"/>
</dbReference>
<evidence type="ECO:0000256" key="1">
    <source>
        <dbReference type="ARBA" id="ARBA00001966"/>
    </source>
</evidence>
<dbReference type="GO" id="GO:0051539">
    <property type="term" value="F:4 iron, 4 sulfur cluster binding"/>
    <property type="evidence" value="ECO:0007669"/>
    <property type="project" value="UniProtKB-KW"/>
</dbReference>
<evidence type="ECO:0000256" key="3">
    <source>
        <dbReference type="ARBA" id="ARBA00011245"/>
    </source>
</evidence>
<evidence type="ECO:0000313" key="12">
    <source>
        <dbReference type="Proteomes" id="UP000189670"/>
    </source>
</evidence>
<evidence type="ECO:0000256" key="6">
    <source>
        <dbReference type="ARBA" id="ARBA00022723"/>
    </source>
</evidence>
<dbReference type="Pfam" id="PF04055">
    <property type="entry name" value="Radical_SAM"/>
    <property type="match status" value="1"/>
</dbReference>
<dbReference type="Proteomes" id="UP000189670">
    <property type="component" value="Unassembled WGS sequence"/>
</dbReference>
<dbReference type="SFLD" id="SFLDG01094">
    <property type="entry name" value="Uncharacterised_Radical_SAM_Su"/>
    <property type="match status" value="1"/>
</dbReference>
<comment type="cofactor">
    <cofactor evidence="1">
        <name>[4Fe-4S] cluster</name>
        <dbReference type="ChEBI" id="CHEBI:49883"/>
    </cofactor>
</comment>
<keyword evidence="8" id="KW-0408">Iron</keyword>
<proteinExistence type="inferred from homology"/>
<dbReference type="InterPro" id="IPR001989">
    <property type="entry name" value="Radical_activat_CS"/>
</dbReference>
<name>A0A1V1PHZ8_9BACT</name>
<dbReference type="InterPro" id="IPR007197">
    <property type="entry name" value="rSAM"/>
</dbReference>